<dbReference type="InterPro" id="IPR029058">
    <property type="entry name" value="AB_hydrolase_fold"/>
</dbReference>
<name>A0ABT7C0Q6_9CYAN</name>
<dbReference type="PRINTS" id="PR00412">
    <property type="entry name" value="EPOXHYDRLASE"/>
</dbReference>
<organism evidence="2 3">
    <name type="scientific">Roseofilum casamattae BLCC-M143</name>
    <dbReference type="NCBI Taxonomy" id="3022442"/>
    <lineage>
        <taxon>Bacteria</taxon>
        <taxon>Bacillati</taxon>
        <taxon>Cyanobacteriota</taxon>
        <taxon>Cyanophyceae</taxon>
        <taxon>Desertifilales</taxon>
        <taxon>Desertifilaceae</taxon>
        <taxon>Roseofilum</taxon>
        <taxon>Roseofilum casamattae</taxon>
    </lineage>
</organism>
<dbReference type="PANTHER" id="PTHR43194">
    <property type="entry name" value="HYDROLASE ALPHA/BETA FOLD FAMILY"/>
    <property type="match status" value="1"/>
</dbReference>
<evidence type="ECO:0000313" key="2">
    <source>
        <dbReference type="EMBL" id="MDJ1185038.1"/>
    </source>
</evidence>
<dbReference type="Gene3D" id="3.40.50.1820">
    <property type="entry name" value="alpha/beta hydrolase"/>
    <property type="match status" value="1"/>
</dbReference>
<dbReference type="Pfam" id="PF00561">
    <property type="entry name" value="Abhydrolase_1"/>
    <property type="match status" value="1"/>
</dbReference>
<gene>
    <name evidence="2" type="ORF">PMH09_17770</name>
</gene>
<reference evidence="2 3" key="1">
    <citation type="submission" date="2023-01" db="EMBL/GenBank/DDBJ databases">
        <title>Novel diversity within Roseofilum (Cyanobacteria; Desertifilaceae) from marine benthic mats with descriptions of four novel species.</title>
        <authorList>
            <person name="Wang Y."/>
            <person name="Berthold D.E."/>
            <person name="Hu J."/>
            <person name="Lefler F.W."/>
            <person name="Laughinghouse H.D. IV."/>
        </authorList>
    </citation>
    <scope>NUCLEOTIDE SEQUENCE [LARGE SCALE GENOMIC DNA]</scope>
    <source>
        <strain evidence="2 3">BLCC-M143</strain>
    </source>
</reference>
<feature type="domain" description="AB hydrolase-1" evidence="1">
    <location>
        <begin position="42"/>
        <end position="277"/>
    </location>
</feature>
<dbReference type="RefSeq" id="WP_283759690.1">
    <property type="nucleotide sequence ID" value="NZ_JAQOSQ010000024.1"/>
</dbReference>
<comment type="caution">
    <text evidence="2">The sequence shown here is derived from an EMBL/GenBank/DDBJ whole genome shotgun (WGS) entry which is preliminary data.</text>
</comment>
<evidence type="ECO:0000313" key="3">
    <source>
        <dbReference type="Proteomes" id="UP001232992"/>
    </source>
</evidence>
<dbReference type="GO" id="GO:0016787">
    <property type="term" value="F:hydrolase activity"/>
    <property type="evidence" value="ECO:0007669"/>
    <property type="project" value="UniProtKB-KW"/>
</dbReference>
<evidence type="ECO:0000259" key="1">
    <source>
        <dbReference type="Pfam" id="PF00561"/>
    </source>
</evidence>
<protein>
    <submittedName>
        <fullName evidence="2">Alpha/beta fold hydrolase</fullName>
    </submittedName>
</protein>
<dbReference type="InterPro" id="IPR050228">
    <property type="entry name" value="Carboxylesterase_BioH"/>
</dbReference>
<dbReference type="InterPro" id="IPR000073">
    <property type="entry name" value="AB_hydrolase_1"/>
</dbReference>
<dbReference type="PANTHER" id="PTHR43194:SF2">
    <property type="entry name" value="PEROXISOMAL MEMBRANE PROTEIN LPX1"/>
    <property type="match status" value="1"/>
</dbReference>
<dbReference type="PRINTS" id="PR00111">
    <property type="entry name" value="ABHYDROLASE"/>
</dbReference>
<keyword evidence="2" id="KW-0378">Hydrolase</keyword>
<dbReference type="Proteomes" id="UP001232992">
    <property type="component" value="Unassembled WGS sequence"/>
</dbReference>
<dbReference type="InterPro" id="IPR000639">
    <property type="entry name" value="Epox_hydrolase-like"/>
</dbReference>
<accession>A0ABT7C0Q6</accession>
<dbReference type="EMBL" id="JAQOSQ010000024">
    <property type="protein sequence ID" value="MDJ1185038.1"/>
    <property type="molecule type" value="Genomic_DNA"/>
</dbReference>
<sequence length="293" mass="33003">MLTPYPPMEQANDVSIEEKQLQVNSLNWFYREAQPMQPTDKPPVLLLHGLLSQSYSWREILPSLAEAGFRAIAPDWIGFGQSSFPDGRDFAYTPQAFTEALSDFIDRLELESVSLVLQGYTSLPGLLYALKHSDRIHRLALLNIPLTEDAKLPWKIQQLGLPLVGDIMVQDPLVVDRTLEGGGPYQIDDKDLTVYRKPFLTTSAAGRSLLGTLRKLNLKTTLAEVSPLLPSWSKPLQVIWGLNDPWLPVAMAEKALKPLSQAELVKLEEVGHYPQEDWPEKVLEALVPFLRRQ</sequence>
<proteinExistence type="predicted"/>
<dbReference type="SUPFAM" id="SSF53474">
    <property type="entry name" value="alpha/beta-Hydrolases"/>
    <property type="match status" value="1"/>
</dbReference>
<keyword evidence="3" id="KW-1185">Reference proteome</keyword>